<sequence length="458" mass="49990">MEFLDLPLELLTQILSHLAQPKHLAYACRVNKTFHEFGVSRLYERASIYSWHKHAKARVVSLFHTLAHYPHLAKHVLKLEIRDFPKSVAADELGEIVVKGLRNCVSLRACTWTRDGALNSAVLAVLQASDTLLELEINGHSDGHYDAALLRGFAHLQRVSLIMPSADVVRQLQPWMESTGAQLRSLTLICKMSPLVTDGVLGAIAPSLAQLEKFSITGCPRVSHLGIWAILSHNTAGICVLGLEGLAVKFDIAALSAHCAGSTALARLQSFTLSVHTEAWLAAAAALLAPAPLEAIHLYATRAFTPTPAGDAFWRDLVSLHAPRLTRVSVHRMSISLVAIADVCARCPTLQELFVVVDPSSLDALTDCLASARALTTVHVNFPSRQEDESGPNLLTAPQALAIVRRCPESIALFGCNARVWHVGRQIQRNETGELVAERLLAKYDSPDIPEQFLVVRT</sequence>
<accession>A0AAD7HUG7</accession>
<comment type="caution">
    <text evidence="2">The sequence shown here is derived from an EMBL/GenBank/DDBJ whole genome shotgun (WGS) entry which is preliminary data.</text>
</comment>
<dbReference type="InterPro" id="IPR032675">
    <property type="entry name" value="LRR_dom_sf"/>
</dbReference>
<gene>
    <name evidence="2" type="ORF">B0H16DRAFT_1382910</name>
</gene>
<dbReference type="Gene3D" id="3.80.10.10">
    <property type="entry name" value="Ribonuclease Inhibitor"/>
    <property type="match status" value="1"/>
</dbReference>
<dbReference type="EMBL" id="JARKIB010000171">
    <property type="protein sequence ID" value="KAJ7728656.1"/>
    <property type="molecule type" value="Genomic_DNA"/>
</dbReference>
<dbReference type="AlphaFoldDB" id="A0AAD7HUG7"/>
<dbReference type="SUPFAM" id="SSF52047">
    <property type="entry name" value="RNI-like"/>
    <property type="match status" value="1"/>
</dbReference>
<name>A0AAD7HUG7_9AGAR</name>
<organism evidence="2 3">
    <name type="scientific">Mycena metata</name>
    <dbReference type="NCBI Taxonomy" id="1033252"/>
    <lineage>
        <taxon>Eukaryota</taxon>
        <taxon>Fungi</taxon>
        <taxon>Dikarya</taxon>
        <taxon>Basidiomycota</taxon>
        <taxon>Agaricomycotina</taxon>
        <taxon>Agaricomycetes</taxon>
        <taxon>Agaricomycetidae</taxon>
        <taxon>Agaricales</taxon>
        <taxon>Marasmiineae</taxon>
        <taxon>Mycenaceae</taxon>
        <taxon>Mycena</taxon>
    </lineage>
</organism>
<dbReference type="CDD" id="cd09917">
    <property type="entry name" value="F-box_SF"/>
    <property type="match status" value="1"/>
</dbReference>
<evidence type="ECO:0000259" key="1">
    <source>
        <dbReference type="Pfam" id="PF12937"/>
    </source>
</evidence>
<dbReference type="InterPro" id="IPR036047">
    <property type="entry name" value="F-box-like_dom_sf"/>
</dbReference>
<dbReference type="Pfam" id="PF12937">
    <property type="entry name" value="F-box-like"/>
    <property type="match status" value="1"/>
</dbReference>
<protein>
    <recommendedName>
        <fullName evidence="1">F-box domain-containing protein</fullName>
    </recommendedName>
</protein>
<dbReference type="SUPFAM" id="SSF81383">
    <property type="entry name" value="F-box domain"/>
    <property type="match status" value="1"/>
</dbReference>
<proteinExistence type="predicted"/>
<feature type="domain" description="F-box" evidence="1">
    <location>
        <begin position="3"/>
        <end position="45"/>
    </location>
</feature>
<evidence type="ECO:0000313" key="2">
    <source>
        <dbReference type="EMBL" id="KAJ7728656.1"/>
    </source>
</evidence>
<reference evidence="2" key="1">
    <citation type="submission" date="2023-03" db="EMBL/GenBank/DDBJ databases">
        <title>Massive genome expansion in bonnet fungi (Mycena s.s.) driven by repeated elements and novel gene families across ecological guilds.</title>
        <authorList>
            <consortium name="Lawrence Berkeley National Laboratory"/>
            <person name="Harder C.B."/>
            <person name="Miyauchi S."/>
            <person name="Viragh M."/>
            <person name="Kuo A."/>
            <person name="Thoen E."/>
            <person name="Andreopoulos B."/>
            <person name="Lu D."/>
            <person name="Skrede I."/>
            <person name="Drula E."/>
            <person name="Henrissat B."/>
            <person name="Morin E."/>
            <person name="Kohler A."/>
            <person name="Barry K."/>
            <person name="LaButti K."/>
            <person name="Morin E."/>
            <person name="Salamov A."/>
            <person name="Lipzen A."/>
            <person name="Mereny Z."/>
            <person name="Hegedus B."/>
            <person name="Baldrian P."/>
            <person name="Stursova M."/>
            <person name="Weitz H."/>
            <person name="Taylor A."/>
            <person name="Grigoriev I.V."/>
            <person name="Nagy L.G."/>
            <person name="Martin F."/>
            <person name="Kauserud H."/>
        </authorList>
    </citation>
    <scope>NUCLEOTIDE SEQUENCE</scope>
    <source>
        <strain evidence="2">CBHHK182m</strain>
    </source>
</reference>
<dbReference type="InterPro" id="IPR001810">
    <property type="entry name" value="F-box_dom"/>
</dbReference>
<evidence type="ECO:0000313" key="3">
    <source>
        <dbReference type="Proteomes" id="UP001215598"/>
    </source>
</evidence>
<keyword evidence="3" id="KW-1185">Reference proteome</keyword>
<dbReference type="Proteomes" id="UP001215598">
    <property type="component" value="Unassembled WGS sequence"/>
</dbReference>